<feature type="transmembrane region" description="Helical" evidence="7">
    <location>
        <begin position="12"/>
        <end position="32"/>
    </location>
</feature>
<dbReference type="PIRSF" id="PIRSF004810">
    <property type="entry name" value="ChrA"/>
    <property type="match status" value="1"/>
</dbReference>
<evidence type="ECO:0000313" key="8">
    <source>
        <dbReference type="EMBL" id="MDT0596619.1"/>
    </source>
</evidence>
<keyword evidence="3" id="KW-1003">Cell membrane</keyword>
<keyword evidence="4 7" id="KW-0812">Transmembrane</keyword>
<evidence type="ECO:0000256" key="5">
    <source>
        <dbReference type="ARBA" id="ARBA00022989"/>
    </source>
</evidence>
<evidence type="ECO:0000256" key="3">
    <source>
        <dbReference type="ARBA" id="ARBA00022475"/>
    </source>
</evidence>
<comment type="caution">
    <text evidence="8">The sequence shown here is derived from an EMBL/GenBank/DDBJ whole genome shotgun (WGS) entry which is preliminary data.</text>
</comment>
<keyword evidence="9" id="KW-1185">Reference proteome</keyword>
<dbReference type="RefSeq" id="WP_311370142.1">
    <property type="nucleotide sequence ID" value="NZ_JAVRHX010000008.1"/>
</dbReference>
<dbReference type="EMBL" id="JAVRHX010000008">
    <property type="protein sequence ID" value="MDT0596619.1"/>
    <property type="molecule type" value="Genomic_DNA"/>
</dbReference>
<feature type="transmembrane region" description="Helical" evidence="7">
    <location>
        <begin position="110"/>
        <end position="131"/>
    </location>
</feature>
<feature type="transmembrane region" description="Helical" evidence="7">
    <location>
        <begin position="75"/>
        <end position="98"/>
    </location>
</feature>
<keyword evidence="5 7" id="KW-1133">Transmembrane helix</keyword>
<evidence type="ECO:0000256" key="6">
    <source>
        <dbReference type="ARBA" id="ARBA00023136"/>
    </source>
</evidence>
<evidence type="ECO:0000256" key="1">
    <source>
        <dbReference type="ARBA" id="ARBA00004651"/>
    </source>
</evidence>
<keyword evidence="6 7" id="KW-0472">Membrane</keyword>
<gene>
    <name evidence="8" type="primary">chrA</name>
    <name evidence="8" type="ORF">RM552_17310</name>
</gene>
<dbReference type="InterPro" id="IPR003370">
    <property type="entry name" value="Chromate_transpt"/>
</dbReference>
<feature type="transmembrane region" description="Helical" evidence="7">
    <location>
        <begin position="267"/>
        <end position="289"/>
    </location>
</feature>
<dbReference type="PANTHER" id="PTHR33567">
    <property type="entry name" value="CHROMATE ION TRANSPORTER (EUROFUNG)"/>
    <property type="match status" value="1"/>
</dbReference>
<proteinExistence type="inferred from homology"/>
<sequence length="409" mass="43807">MLKIYLDIFWTFLILGCTSFGGPIAHLAYFRVAFVEQKKWLSEQEYAQILTICQTLPGPASSQVGFSIGLTRGGYVGALLAFVGFTLPSVLLLIIFASQLSVFSADLGQSVLNGLAILAFVVVLQGVLGMARQLCHTQLTLSIALVVFVALVLHQSLIVQILAIVFGSIFAFLFAKPPETINKAVDTPLSKPSAKFAQHTNVLSIRSAIVCAFLFVAFLAGLPFFSGLFFAPAAGFYQSGSLVFGGGHVVLPLLEQMSVQPGLLERQAFLAGYGATQAVPGPMFSFAAYLGYLWPTADSSMLSAISNAFWATAFIFLPGFLLVGAVLPIWQYVMHKPFIQKCIVGANAAVVGLLAATLYDPIFTHAISSSTDVAIAAICFVLLHRFRFPVLFIVFASVLLSVLASLLGL</sequence>
<dbReference type="InterPro" id="IPR014047">
    <property type="entry name" value="Chr_Tranpt_l_chain"/>
</dbReference>
<dbReference type="Proteomes" id="UP001253545">
    <property type="component" value="Unassembled WGS sequence"/>
</dbReference>
<reference evidence="8 9" key="1">
    <citation type="submission" date="2023-09" db="EMBL/GenBank/DDBJ databases">
        <authorList>
            <person name="Rey-Velasco X."/>
        </authorList>
    </citation>
    <scope>NUCLEOTIDE SEQUENCE [LARGE SCALE GENOMIC DNA]</scope>
    <source>
        <strain evidence="8 9">P117</strain>
    </source>
</reference>
<dbReference type="NCBIfam" id="TIGR00937">
    <property type="entry name" value="2A51"/>
    <property type="match status" value="1"/>
</dbReference>
<feature type="transmembrane region" description="Helical" evidence="7">
    <location>
        <begin position="236"/>
        <end position="255"/>
    </location>
</feature>
<comment type="subcellular location">
    <subcellularLocation>
        <location evidence="1">Cell membrane</location>
        <topology evidence="1">Multi-pass membrane protein</topology>
    </subcellularLocation>
</comment>
<name>A0ABU2ZWD3_9ALTE</name>
<feature type="transmembrane region" description="Helical" evidence="7">
    <location>
        <begin position="390"/>
        <end position="408"/>
    </location>
</feature>
<dbReference type="PANTHER" id="PTHR33567:SF3">
    <property type="entry name" value="CHROMATE ION TRANSPORTER (EUROFUNG)"/>
    <property type="match status" value="1"/>
</dbReference>
<protein>
    <submittedName>
        <fullName evidence="8">Chromate efflux transporter</fullName>
    </submittedName>
</protein>
<evidence type="ECO:0000313" key="9">
    <source>
        <dbReference type="Proteomes" id="UP001253545"/>
    </source>
</evidence>
<accession>A0ABU2ZWD3</accession>
<evidence type="ECO:0000256" key="2">
    <source>
        <dbReference type="ARBA" id="ARBA00005262"/>
    </source>
</evidence>
<organism evidence="8 9">
    <name type="scientific">Glaciecola petra</name>
    <dbReference type="NCBI Taxonomy" id="3075602"/>
    <lineage>
        <taxon>Bacteria</taxon>
        <taxon>Pseudomonadati</taxon>
        <taxon>Pseudomonadota</taxon>
        <taxon>Gammaproteobacteria</taxon>
        <taxon>Alteromonadales</taxon>
        <taxon>Alteromonadaceae</taxon>
        <taxon>Glaciecola</taxon>
    </lineage>
</organism>
<feature type="transmembrane region" description="Helical" evidence="7">
    <location>
        <begin position="208"/>
        <end position="230"/>
    </location>
</feature>
<feature type="transmembrane region" description="Helical" evidence="7">
    <location>
        <begin position="309"/>
        <end position="330"/>
    </location>
</feature>
<evidence type="ECO:0000256" key="7">
    <source>
        <dbReference type="SAM" id="Phobius"/>
    </source>
</evidence>
<dbReference type="Pfam" id="PF02417">
    <property type="entry name" value="Chromate_transp"/>
    <property type="match status" value="2"/>
</dbReference>
<feature type="transmembrane region" description="Helical" evidence="7">
    <location>
        <begin position="143"/>
        <end position="174"/>
    </location>
</feature>
<evidence type="ECO:0000256" key="4">
    <source>
        <dbReference type="ARBA" id="ARBA00022692"/>
    </source>
</evidence>
<feature type="transmembrane region" description="Helical" evidence="7">
    <location>
        <begin position="342"/>
        <end position="359"/>
    </location>
</feature>
<comment type="similarity">
    <text evidence="2">Belongs to the chromate ion transporter (CHR) (TC 2.A.51) family.</text>
</comment>